<dbReference type="Proteomes" id="UP000000768">
    <property type="component" value="Chromosome 9"/>
</dbReference>
<evidence type="ECO:0000259" key="1">
    <source>
        <dbReference type="SMART" id="SM00256"/>
    </source>
</evidence>
<keyword evidence="3" id="KW-1185">Reference proteome</keyword>
<dbReference type="InterPro" id="IPR050796">
    <property type="entry name" value="SCF_F-box_component"/>
</dbReference>
<dbReference type="SMART" id="SM00256">
    <property type="entry name" value="FBOX"/>
    <property type="match status" value="1"/>
</dbReference>
<feature type="domain" description="F-box" evidence="1">
    <location>
        <begin position="11"/>
        <end position="51"/>
    </location>
</feature>
<dbReference type="Gene3D" id="1.20.1280.50">
    <property type="match status" value="1"/>
</dbReference>
<dbReference type="NCBIfam" id="TIGR01640">
    <property type="entry name" value="F_box_assoc_1"/>
    <property type="match status" value="1"/>
</dbReference>
<dbReference type="Pfam" id="PF08268">
    <property type="entry name" value="FBA_3"/>
    <property type="match status" value="1"/>
</dbReference>
<evidence type="ECO:0000313" key="2">
    <source>
        <dbReference type="EMBL" id="OQU78440.1"/>
    </source>
</evidence>
<gene>
    <name evidence="2" type="ORF">SORBI_3009G237350</name>
</gene>
<dbReference type="InParanoid" id="A0A1Z5R3Y9"/>
<dbReference type="OMA" id="ATRQWTN"/>
<dbReference type="PANTHER" id="PTHR31672">
    <property type="entry name" value="BNACNNG10540D PROTEIN"/>
    <property type="match status" value="1"/>
</dbReference>
<proteinExistence type="predicted"/>
<protein>
    <recommendedName>
        <fullName evidence="1">F-box domain-containing protein</fullName>
    </recommendedName>
</protein>
<accession>A0A1Z5R3Y9</accession>
<organism evidence="2 3">
    <name type="scientific">Sorghum bicolor</name>
    <name type="common">Sorghum</name>
    <name type="synonym">Sorghum vulgare</name>
    <dbReference type="NCBI Taxonomy" id="4558"/>
    <lineage>
        <taxon>Eukaryota</taxon>
        <taxon>Viridiplantae</taxon>
        <taxon>Streptophyta</taxon>
        <taxon>Embryophyta</taxon>
        <taxon>Tracheophyta</taxon>
        <taxon>Spermatophyta</taxon>
        <taxon>Magnoliopsida</taxon>
        <taxon>Liliopsida</taxon>
        <taxon>Poales</taxon>
        <taxon>Poaceae</taxon>
        <taxon>PACMAD clade</taxon>
        <taxon>Panicoideae</taxon>
        <taxon>Andropogonodae</taxon>
        <taxon>Andropogoneae</taxon>
        <taxon>Sorghinae</taxon>
        <taxon>Sorghum</taxon>
    </lineage>
</organism>
<dbReference type="SUPFAM" id="SSF81383">
    <property type="entry name" value="F-box domain"/>
    <property type="match status" value="1"/>
</dbReference>
<dbReference type="PANTHER" id="PTHR31672:SF2">
    <property type="entry name" value="F-BOX DOMAIN-CONTAINING PROTEIN"/>
    <property type="match status" value="1"/>
</dbReference>
<dbReference type="InterPro" id="IPR036047">
    <property type="entry name" value="F-box-like_dom_sf"/>
</dbReference>
<dbReference type="Pfam" id="PF00646">
    <property type="entry name" value="F-box"/>
    <property type="match status" value="1"/>
</dbReference>
<dbReference type="InterPro" id="IPR017451">
    <property type="entry name" value="F-box-assoc_interact_dom"/>
</dbReference>
<dbReference type="InterPro" id="IPR013187">
    <property type="entry name" value="F-box-assoc_dom_typ3"/>
</dbReference>
<sequence length="362" mass="40835">MEVSGGSMDALTDDNLADVLVRLDAVSVLRCRAVCKSWRRIATDRSFLAAHAAGRPREMIIKTKYGYARSAFTFVVCNPITRQWANLPSPVPRCRGACDFRAAVACGFYLHASSGEYRLLLHCVVRDWRLPLPRRQERDDWESRYYCVLSVGSAALPRRLPHAPPTMSVPYYDDPVSYRGTLHWLSGHPEGRSTGKMLAFDTDSEECLETEAEEAMMRMSGLLELDGELSVATIYKKGNRTMLDVWALEDYEAEKWALRHRLNVQRPPRSASTIMAMGNPPHGSSSVILLVGFPRARDVMVYSLKDNKNKVRKKIDFGGSVTCFRVFSESLVPHDFFDSPDTVPLKFSNPLFNQSRGRGVYI</sequence>
<reference evidence="2 3" key="1">
    <citation type="journal article" date="2009" name="Nature">
        <title>The Sorghum bicolor genome and the diversification of grasses.</title>
        <authorList>
            <person name="Paterson A.H."/>
            <person name="Bowers J.E."/>
            <person name="Bruggmann R."/>
            <person name="Dubchak I."/>
            <person name="Grimwood J."/>
            <person name="Gundlach H."/>
            <person name="Haberer G."/>
            <person name="Hellsten U."/>
            <person name="Mitros T."/>
            <person name="Poliakov A."/>
            <person name="Schmutz J."/>
            <person name="Spannagl M."/>
            <person name="Tang H."/>
            <person name="Wang X."/>
            <person name="Wicker T."/>
            <person name="Bharti A.K."/>
            <person name="Chapman J."/>
            <person name="Feltus F.A."/>
            <person name="Gowik U."/>
            <person name="Grigoriev I.V."/>
            <person name="Lyons E."/>
            <person name="Maher C.A."/>
            <person name="Martis M."/>
            <person name="Narechania A."/>
            <person name="Otillar R.P."/>
            <person name="Penning B.W."/>
            <person name="Salamov A.A."/>
            <person name="Wang Y."/>
            <person name="Zhang L."/>
            <person name="Carpita N.C."/>
            <person name="Freeling M."/>
            <person name="Gingle A.R."/>
            <person name="Hash C.T."/>
            <person name="Keller B."/>
            <person name="Klein P."/>
            <person name="Kresovich S."/>
            <person name="McCann M.C."/>
            <person name="Ming R."/>
            <person name="Peterson D.G."/>
            <person name="Mehboob-ur-Rahman"/>
            <person name="Ware D."/>
            <person name="Westhoff P."/>
            <person name="Mayer K.F."/>
            <person name="Messing J."/>
            <person name="Rokhsar D.S."/>
        </authorList>
    </citation>
    <scope>NUCLEOTIDE SEQUENCE [LARGE SCALE GENOMIC DNA]</scope>
    <source>
        <strain evidence="3">cv. BTx623</strain>
    </source>
</reference>
<dbReference type="InterPro" id="IPR001810">
    <property type="entry name" value="F-box_dom"/>
</dbReference>
<name>A0A1Z5R3Y9_SORBI</name>
<dbReference type="AlphaFoldDB" id="A0A1Z5R3Y9"/>
<reference evidence="3" key="2">
    <citation type="journal article" date="2018" name="Plant J.">
        <title>The Sorghum bicolor reference genome: improved assembly, gene annotations, a transcriptome atlas, and signatures of genome organization.</title>
        <authorList>
            <person name="McCormick R.F."/>
            <person name="Truong S.K."/>
            <person name="Sreedasyam A."/>
            <person name="Jenkins J."/>
            <person name="Shu S."/>
            <person name="Sims D."/>
            <person name="Kennedy M."/>
            <person name="Amirebrahimi M."/>
            <person name="Weers B.D."/>
            <person name="McKinley B."/>
            <person name="Mattison A."/>
            <person name="Morishige D.T."/>
            <person name="Grimwood J."/>
            <person name="Schmutz J."/>
            <person name="Mullet J.E."/>
        </authorList>
    </citation>
    <scope>NUCLEOTIDE SEQUENCE [LARGE SCALE GENOMIC DNA]</scope>
    <source>
        <strain evidence="3">cv. BTx623</strain>
    </source>
</reference>
<dbReference type="EMBL" id="CM000768">
    <property type="protein sequence ID" value="OQU78440.1"/>
    <property type="molecule type" value="Genomic_DNA"/>
</dbReference>
<dbReference type="Gramene" id="OQU78440">
    <property type="protein sequence ID" value="OQU78440"/>
    <property type="gene ID" value="SORBI_3009G237350"/>
</dbReference>
<evidence type="ECO:0000313" key="3">
    <source>
        <dbReference type="Proteomes" id="UP000000768"/>
    </source>
</evidence>